<evidence type="ECO:0008006" key="10">
    <source>
        <dbReference type="Google" id="ProtNLM"/>
    </source>
</evidence>
<dbReference type="GO" id="GO:0009277">
    <property type="term" value="C:fungal-type cell wall"/>
    <property type="evidence" value="ECO:0007669"/>
    <property type="project" value="InterPro"/>
</dbReference>
<dbReference type="AlphaFoldDB" id="A0AAD6YCY1"/>
<evidence type="ECO:0000256" key="7">
    <source>
        <dbReference type="SAM" id="SignalP"/>
    </source>
</evidence>
<keyword evidence="9" id="KW-1185">Reference proteome</keyword>
<protein>
    <recommendedName>
        <fullName evidence="10">Hydrophobin</fullName>
    </recommendedName>
</protein>
<feature type="signal peptide" evidence="7">
    <location>
        <begin position="1"/>
        <end position="19"/>
    </location>
</feature>
<gene>
    <name evidence="8" type="ORF">GGX14DRAFT_397173</name>
</gene>
<evidence type="ECO:0000256" key="5">
    <source>
        <dbReference type="ARBA" id="ARBA00023157"/>
    </source>
</evidence>
<keyword evidence="5" id="KW-1015">Disulfide bond</keyword>
<dbReference type="Pfam" id="PF01185">
    <property type="entry name" value="Hydrophobin"/>
    <property type="match status" value="1"/>
</dbReference>
<keyword evidence="4" id="KW-0964">Secreted</keyword>
<dbReference type="GO" id="GO:0005199">
    <property type="term" value="F:structural constituent of cell wall"/>
    <property type="evidence" value="ECO:0007669"/>
    <property type="project" value="InterPro"/>
</dbReference>
<comment type="subunit">
    <text evidence="6">Self-assembles to form functional amyloid fibrils called rodlets. Self-assembly into fibrillar rodlets occurs spontaneously at hydrophobic:hydrophilic interfaces and the rodlets further associate laterally to form amphipathic monolayers.</text>
</comment>
<comment type="caution">
    <text evidence="8">The sequence shown here is derived from an EMBL/GenBank/DDBJ whole genome shotgun (WGS) entry which is preliminary data.</text>
</comment>
<evidence type="ECO:0000256" key="6">
    <source>
        <dbReference type="ARBA" id="ARBA00093546"/>
    </source>
</evidence>
<dbReference type="EMBL" id="JARJCW010000040">
    <property type="protein sequence ID" value="KAJ7206367.1"/>
    <property type="molecule type" value="Genomic_DNA"/>
</dbReference>
<evidence type="ECO:0000256" key="3">
    <source>
        <dbReference type="ARBA" id="ARBA00022512"/>
    </source>
</evidence>
<accession>A0AAD6YCY1</accession>
<proteinExistence type="inferred from homology"/>
<keyword evidence="7" id="KW-0732">Signal</keyword>
<evidence type="ECO:0000256" key="1">
    <source>
        <dbReference type="ARBA" id="ARBA00004191"/>
    </source>
</evidence>
<organism evidence="8 9">
    <name type="scientific">Mycena pura</name>
    <dbReference type="NCBI Taxonomy" id="153505"/>
    <lineage>
        <taxon>Eukaryota</taxon>
        <taxon>Fungi</taxon>
        <taxon>Dikarya</taxon>
        <taxon>Basidiomycota</taxon>
        <taxon>Agaricomycotina</taxon>
        <taxon>Agaricomycetes</taxon>
        <taxon>Agaricomycetidae</taxon>
        <taxon>Agaricales</taxon>
        <taxon>Marasmiineae</taxon>
        <taxon>Mycenaceae</taxon>
        <taxon>Mycena</taxon>
    </lineage>
</organism>
<evidence type="ECO:0000313" key="9">
    <source>
        <dbReference type="Proteomes" id="UP001219525"/>
    </source>
</evidence>
<comment type="similarity">
    <text evidence="2">Belongs to the fungal hydrophobin family.</text>
</comment>
<dbReference type="PROSITE" id="PS51257">
    <property type="entry name" value="PROKAR_LIPOPROTEIN"/>
    <property type="match status" value="1"/>
</dbReference>
<sequence>MFSKLSLLATSLLLVSCQAQFWPPAPSGTVNLCCVEVGYSSDPIIAAIANILGVDISGIPGELAVDCVPITAFSTTCSNTAVNCNVNQLGAFSRLTPSPWITDNRWSQAAASSTSSASRSQQCERRLCSASDATQTWPPTGVTVLVTKLVATFVQKEIVRAGKGHLYCGYEYQMEVGDQSDGAGVPGPEWPPRCHMNAHPASAGARRVAAWISGHSSGTQAGDSISTDTRQSSIDKRLPVRVLAKVEQRPHARPSVNDSAIAEVDEHVLIGGVGHAVNFLHVDSFLLCCPHNTCHMP</sequence>
<evidence type="ECO:0000256" key="4">
    <source>
        <dbReference type="ARBA" id="ARBA00022525"/>
    </source>
</evidence>
<dbReference type="Proteomes" id="UP001219525">
    <property type="component" value="Unassembled WGS sequence"/>
</dbReference>
<feature type="chain" id="PRO_5041996765" description="Hydrophobin" evidence="7">
    <location>
        <begin position="20"/>
        <end position="297"/>
    </location>
</feature>
<reference evidence="8" key="1">
    <citation type="submission" date="2023-03" db="EMBL/GenBank/DDBJ databases">
        <title>Massive genome expansion in bonnet fungi (Mycena s.s.) driven by repeated elements and novel gene families across ecological guilds.</title>
        <authorList>
            <consortium name="Lawrence Berkeley National Laboratory"/>
            <person name="Harder C.B."/>
            <person name="Miyauchi S."/>
            <person name="Viragh M."/>
            <person name="Kuo A."/>
            <person name="Thoen E."/>
            <person name="Andreopoulos B."/>
            <person name="Lu D."/>
            <person name="Skrede I."/>
            <person name="Drula E."/>
            <person name="Henrissat B."/>
            <person name="Morin E."/>
            <person name="Kohler A."/>
            <person name="Barry K."/>
            <person name="LaButti K."/>
            <person name="Morin E."/>
            <person name="Salamov A."/>
            <person name="Lipzen A."/>
            <person name="Mereny Z."/>
            <person name="Hegedus B."/>
            <person name="Baldrian P."/>
            <person name="Stursova M."/>
            <person name="Weitz H."/>
            <person name="Taylor A."/>
            <person name="Grigoriev I.V."/>
            <person name="Nagy L.G."/>
            <person name="Martin F."/>
            <person name="Kauserud H."/>
        </authorList>
    </citation>
    <scope>NUCLEOTIDE SEQUENCE</scope>
    <source>
        <strain evidence="8">9144</strain>
    </source>
</reference>
<evidence type="ECO:0000256" key="2">
    <source>
        <dbReference type="ARBA" id="ARBA00010446"/>
    </source>
</evidence>
<dbReference type="InterPro" id="IPR001338">
    <property type="entry name" value="Class_I_Hydrophobin"/>
</dbReference>
<dbReference type="CDD" id="cd23507">
    <property type="entry name" value="hydrophobin_I"/>
    <property type="match status" value="1"/>
</dbReference>
<comment type="subcellular location">
    <subcellularLocation>
        <location evidence="1">Secreted</location>
        <location evidence="1">Cell wall</location>
    </subcellularLocation>
</comment>
<name>A0AAD6YCY1_9AGAR</name>
<evidence type="ECO:0000313" key="8">
    <source>
        <dbReference type="EMBL" id="KAJ7206367.1"/>
    </source>
</evidence>
<keyword evidence="3" id="KW-0134">Cell wall</keyword>